<dbReference type="GO" id="GO:0004306">
    <property type="term" value="F:ethanolamine-phosphate cytidylyltransferase activity"/>
    <property type="evidence" value="ECO:0007669"/>
    <property type="project" value="UniProtKB-EC"/>
</dbReference>
<dbReference type="EMBL" id="JAKWBI020000283">
    <property type="protein sequence ID" value="KAJ2897298.1"/>
    <property type="molecule type" value="Genomic_DNA"/>
</dbReference>
<comment type="similarity">
    <text evidence="2">Belongs to the cytidylyltransferase family.</text>
</comment>
<dbReference type="Proteomes" id="UP001201980">
    <property type="component" value="Unassembled WGS sequence"/>
</dbReference>
<dbReference type="SUPFAM" id="SSF52374">
    <property type="entry name" value="Nucleotidylyl transferase"/>
    <property type="match status" value="2"/>
</dbReference>
<dbReference type="NCBIfam" id="TIGR00125">
    <property type="entry name" value="cyt_tran_rel"/>
    <property type="match status" value="1"/>
</dbReference>
<evidence type="ECO:0000256" key="8">
    <source>
        <dbReference type="ARBA" id="ARBA00023264"/>
    </source>
</evidence>
<comment type="caution">
    <text evidence="14">The sequence shown here is derived from an EMBL/GenBank/DDBJ whole genome shotgun (WGS) entry which is preliminary data.</text>
</comment>
<evidence type="ECO:0000256" key="12">
    <source>
        <dbReference type="SAM" id="MobiDB-lite"/>
    </source>
</evidence>
<evidence type="ECO:0000313" key="14">
    <source>
        <dbReference type="EMBL" id="KAJ2897298.1"/>
    </source>
</evidence>
<evidence type="ECO:0000256" key="9">
    <source>
        <dbReference type="ARBA" id="ARBA00024191"/>
    </source>
</evidence>
<comment type="pathway">
    <text evidence="9">Phospholipid metabolism; phosphatidylethanolamine biosynthesis; phosphatidylethanolamine from ethanolamine: step 2/3.</text>
</comment>
<gene>
    <name evidence="14" type="ORF">MKZ38_004809</name>
</gene>
<dbReference type="AlphaFoldDB" id="A0AAD5RL39"/>
<evidence type="ECO:0000256" key="6">
    <source>
        <dbReference type="ARBA" id="ARBA00023098"/>
    </source>
</evidence>
<keyword evidence="8" id="KW-1208">Phospholipid metabolism</keyword>
<keyword evidence="6" id="KW-0443">Lipid metabolism</keyword>
<dbReference type="InterPro" id="IPR041723">
    <property type="entry name" value="CCT"/>
</dbReference>
<feature type="domain" description="Cytidyltransferase-like" evidence="13">
    <location>
        <begin position="39"/>
        <end position="162"/>
    </location>
</feature>
<evidence type="ECO:0000256" key="1">
    <source>
        <dbReference type="ARBA" id="ARBA00005189"/>
    </source>
</evidence>
<keyword evidence="5 14" id="KW-0548">Nucleotidyltransferase</keyword>
<dbReference type="CDD" id="cd02174">
    <property type="entry name" value="CCT"/>
    <property type="match status" value="1"/>
</dbReference>
<organism evidence="14 15">
    <name type="scientific">Zalerion maritima</name>
    <dbReference type="NCBI Taxonomy" id="339359"/>
    <lineage>
        <taxon>Eukaryota</taxon>
        <taxon>Fungi</taxon>
        <taxon>Dikarya</taxon>
        <taxon>Ascomycota</taxon>
        <taxon>Pezizomycotina</taxon>
        <taxon>Sordariomycetes</taxon>
        <taxon>Lulworthiomycetidae</taxon>
        <taxon>Lulworthiales</taxon>
        <taxon>Lulworthiaceae</taxon>
        <taxon>Zalerion</taxon>
    </lineage>
</organism>
<dbReference type="InterPro" id="IPR044608">
    <property type="entry name" value="Ect1/PCYT2"/>
</dbReference>
<keyword evidence="7" id="KW-0594">Phospholipid biosynthesis</keyword>
<evidence type="ECO:0000256" key="7">
    <source>
        <dbReference type="ARBA" id="ARBA00023209"/>
    </source>
</evidence>
<dbReference type="GO" id="GO:0006646">
    <property type="term" value="P:phosphatidylethanolamine biosynthetic process"/>
    <property type="evidence" value="ECO:0007669"/>
    <property type="project" value="InterPro"/>
</dbReference>
<evidence type="ECO:0000256" key="4">
    <source>
        <dbReference type="ARBA" id="ARBA00022679"/>
    </source>
</evidence>
<proteinExistence type="inferred from homology"/>
<evidence type="ECO:0000256" key="10">
    <source>
        <dbReference type="ARBA" id="ARBA00024221"/>
    </source>
</evidence>
<dbReference type="PANTHER" id="PTHR45780">
    <property type="entry name" value="ETHANOLAMINE-PHOSPHATE CYTIDYLYLTRANSFERASE"/>
    <property type="match status" value="1"/>
</dbReference>
<feature type="region of interest" description="Disordered" evidence="12">
    <location>
        <begin position="1"/>
        <end position="25"/>
    </location>
</feature>
<dbReference type="EC" id="2.7.7.14" evidence="10"/>
<reference evidence="14" key="1">
    <citation type="submission" date="2022-07" db="EMBL/GenBank/DDBJ databases">
        <title>Draft genome sequence of Zalerion maritima ATCC 34329, a (micro)plastics degrading marine fungus.</title>
        <authorList>
            <person name="Paco A."/>
            <person name="Goncalves M.F.M."/>
            <person name="Rocha-Santos T.A.P."/>
            <person name="Alves A."/>
        </authorList>
    </citation>
    <scope>NUCLEOTIDE SEQUENCE</scope>
    <source>
        <strain evidence="14">ATCC 34329</strain>
    </source>
</reference>
<feature type="compositionally biased region" description="Basic and acidic residues" evidence="12">
    <location>
        <begin position="437"/>
        <end position="459"/>
    </location>
</feature>
<accession>A0AAD5RL39</accession>
<evidence type="ECO:0000313" key="15">
    <source>
        <dbReference type="Proteomes" id="UP001201980"/>
    </source>
</evidence>
<dbReference type="InterPro" id="IPR004821">
    <property type="entry name" value="Cyt_trans-like"/>
</dbReference>
<keyword evidence="4" id="KW-0808">Transferase</keyword>
<keyword evidence="15" id="KW-1185">Reference proteome</keyword>
<dbReference type="GO" id="GO:0005737">
    <property type="term" value="C:cytoplasm"/>
    <property type="evidence" value="ECO:0007669"/>
    <property type="project" value="TreeGrafter"/>
</dbReference>
<sequence>MGTSCKPLKDLTTEDPQKPGEYDGIQKHVGDLVPGRIWIDGCFDFFHHGHAGAIVQARQLGAELYAGVHSDKAIFENKGPTVMTLDERMTAVDACRWVTRSIAKAPYVTDLEWIDYYGCQDVVHGDDITSDSSGEDCYRFVKAAGRFKVVKRTPMISTTDLVGRMLIISREHFIKSFQAVLAGQEGSGTGEEREALAKAMKERIILYATDSSAVKPGVEIWFWSSSFESKRLLTREEKGVFTPLVKGPQPKPGQRVVYVDGGFDLFSMGHIQFLRKVIEAEEALAKENGWCGERRVAERIEREGEDYPPAFVVAGIHDDEVINDVKGLNFPIMNIYERGLCLLQCRYVNAAIFGAPFSPNKAYLGELPFGTPDAVYHGPTDFMGLEYDPYEAPKAMGIFHEVPKHGYEEINAEAIVNRIMLNRQQYLERQQAKAKKAQNEEEKKKLETELELAKNRTTA</sequence>
<protein>
    <recommendedName>
        <fullName evidence="10">ethanolamine-phosphate cytidylyltransferase</fullName>
        <ecNumber evidence="10">2.7.7.14</ecNumber>
    </recommendedName>
    <alternativeName>
        <fullName evidence="11">CTP:phosphoethanolamine cytidylyltransferase</fullName>
    </alternativeName>
</protein>
<evidence type="ECO:0000256" key="11">
    <source>
        <dbReference type="ARBA" id="ARBA00031473"/>
    </source>
</evidence>
<name>A0AAD5RL39_9PEZI</name>
<comment type="pathway">
    <text evidence="1">Lipid metabolism.</text>
</comment>
<evidence type="ECO:0000259" key="13">
    <source>
        <dbReference type="Pfam" id="PF01467"/>
    </source>
</evidence>
<evidence type="ECO:0000256" key="3">
    <source>
        <dbReference type="ARBA" id="ARBA00022516"/>
    </source>
</evidence>
<dbReference type="PANTHER" id="PTHR45780:SF2">
    <property type="entry name" value="ETHANOLAMINE-PHOSPHATE CYTIDYLYLTRANSFERASE"/>
    <property type="match status" value="1"/>
</dbReference>
<feature type="compositionally biased region" description="Basic and acidic residues" evidence="12">
    <location>
        <begin position="7"/>
        <end position="25"/>
    </location>
</feature>
<dbReference type="Gene3D" id="3.40.50.620">
    <property type="entry name" value="HUPs"/>
    <property type="match status" value="2"/>
</dbReference>
<dbReference type="InterPro" id="IPR014729">
    <property type="entry name" value="Rossmann-like_a/b/a_fold"/>
</dbReference>
<feature type="region of interest" description="Disordered" evidence="12">
    <location>
        <begin position="430"/>
        <end position="459"/>
    </location>
</feature>
<keyword evidence="3" id="KW-0444">Lipid biosynthesis</keyword>
<dbReference type="Pfam" id="PF01467">
    <property type="entry name" value="CTP_transf_like"/>
    <property type="match status" value="1"/>
</dbReference>
<evidence type="ECO:0000256" key="2">
    <source>
        <dbReference type="ARBA" id="ARBA00010101"/>
    </source>
</evidence>
<evidence type="ECO:0000256" key="5">
    <source>
        <dbReference type="ARBA" id="ARBA00022695"/>
    </source>
</evidence>